<gene>
    <name evidence="10" type="primary">MEP_5</name>
    <name evidence="10" type="ORF">A0H81_01892</name>
</gene>
<dbReference type="EMBL" id="LUGG01000002">
    <property type="protein sequence ID" value="OBZ77464.1"/>
    <property type="molecule type" value="Genomic_DNA"/>
</dbReference>
<comment type="caution">
    <text evidence="10">The sequence shown here is derived from an EMBL/GenBank/DDBJ whole genome shotgun (WGS) entry which is preliminary data.</text>
</comment>
<dbReference type="Gene3D" id="3.40.390.10">
    <property type="entry name" value="Collagenase (Catalytic Domain)"/>
    <property type="match status" value="1"/>
</dbReference>
<keyword evidence="11" id="KW-1185">Reference proteome</keyword>
<dbReference type="OrthoDB" id="412874at2759"/>
<protein>
    <submittedName>
        <fullName evidence="10">Peptidyl-Lys metalloendopeptidase</fullName>
    </submittedName>
</protein>
<dbReference type="AlphaFoldDB" id="A0A1C7MR86"/>
<sequence>MHSLSALLAFVASAVMVSATPGLLVQVTGPAAVHDIQNLQVVATVVNTGNESLKLLKDPHGPLSQSPTDIFNITNGSGDSPDFIGIRVYFAPSYSIEQGNPDSFTVLAPGESVGIQHDLSQAYNLTSTGSGQYTVAAKEGVSFYYVDPATNTSASLQADVGYPAHNVSVTGSLARTDLSKRELSARDYNYCSDDQKAALDIAIPAGVALVANANAAIQEDPNGNSPNFVRWFGQPDVPRRNHVAGNFQRMSGNVLADFTWNCEGQHCEPETGAYVYPTEYGTVYVCATYFGLPLTGRDSQASVIVHELSHYTVNGGAQDFKYGVPLCEELAVDLPIVAISNAASYQYYAADV</sequence>
<dbReference type="GO" id="GO:0046872">
    <property type="term" value="F:metal ion binding"/>
    <property type="evidence" value="ECO:0007669"/>
    <property type="project" value="UniProtKB-KW"/>
</dbReference>
<feature type="domain" description="Lysine-specific metallo-endopeptidase" evidence="9">
    <location>
        <begin position="219"/>
        <end position="350"/>
    </location>
</feature>
<keyword evidence="4" id="KW-0479">Metal-binding</keyword>
<dbReference type="GO" id="GO:0006508">
    <property type="term" value="P:proteolysis"/>
    <property type="evidence" value="ECO:0007669"/>
    <property type="project" value="UniProtKB-KW"/>
</dbReference>
<dbReference type="GO" id="GO:0004222">
    <property type="term" value="F:metalloendopeptidase activity"/>
    <property type="evidence" value="ECO:0007669"/>
    <property type="project" value="InterPro"/>
</dbReference>
<dbReference type="SMART" id="SM01351">
    <property type="entry name" value="Aspzincin_M35"/>
    <property type="match status" value="1"/>
</dbReference>
<keyword evidence="5" id="KW-0378">Hydrolase</keyword>
<keyword evidence="8" id="KW-0732">Signal</keyword>
<proteinExistence type="inferred from homology"/>
<dbReference type="STRING" id="5627.A0A1C7MR86"/>
<accession>A0A1C7MR86</accession>
<evidence type="ECO:0000256" key="5">
    <source>
        <dbReference type="ARBA" id="ARBA00022801"/>
    </source>
</evidence>
<evidence type="ECO:0000256" key="6">
    <source>
        <dbReference type="ARBA" id="ARBA00022833"/>
    </source>
</evidence>
<dbReference type="InterPro" id="IPR024079">
    <property type="entry name" value="MetalloPept_cat_dom_sf"/>
</dbReference>
<evidence type="ECO:0000256" key="2">
    <source>
        <dbReference type="ARBA" id="ARBA00010279"/>
    </source>
</evidence>
<dbReference type="Pfam" id="PF14521">
    <property type="entry name" value="Aspzincin_M35"/>
    <property type="match status" value="1"/>
</dbReference>
<feature type="chain" id="PRO_5008889277" evidence="8">
    <location>
        <begin position="20"/>
        <end position="352"/>
    </location>
</feature>
<reference evidence="10 11" key="1">
    <citation type="submission" date="2016-03" db="EMBL/GenBank/DDBJ databases">
        <title>Whole genome sequencing of Grifola frondosa 9006-11.</title>
        <authorList>
            <person name="Min B."/>
            <person name="Park H."/>
            <person name="Kim J.-G."/>
            <person name="Cho H."/>
            <person name="Oh Y.-L."/>
            <person name="Kong W.-S."/>
            <person name="Choi I.-G."/>
        </authorList>
    </citation>
    <scope>NUCLEOTIDE SEQUENCE [LARGE SCALE GENOMIC DNA]</scope>
    <source>
        <strain evidence="10 11">9006-11</strain>
    </source>
</reference>
<dbReference type="SUPFAM" id="SSF55486">
    <property type="entry name" value="Metalloproteases ('zincins'), catalytic domain"/>
    <property type="match status" value="1"/>
</dbReference>
<evidence type="ECO:0000256" key="3">
    <source>
        <dbReference type="ARBA" id="ARBA00022670"/>
    </source>
</evidence>
<evidence type="ECO:0000256" key="8">
    <source>
        <dbReference type="SAM" id="SignalP"/>
    </source>
</evidence>
<dbReference type="PANTHER" id="PTHR37016:SF3">
    <property type="entry name" value="NEUTRAL PROTEASE 2-RELATED"/>
    <property type="match status" value="1"/>
</dbReference>
<dbReference type="InterPro" id="IPR050414">
    <property type="entry name" value="Fungal_M35_metalloproteases"/>
</dbReference>
<keyword evidence="7" id="KW-0482">Metalloprotease</keyword>
<feature type="signal peptide" evidence="8">
    <location>
        <begin position="1"/>
        <end position="19"/>
    </location>
</feature>
<evidence type="ECO:0000256" key="1">
    <source>
        <dbReference type="ARBA" id="ARBA00001947"/>
    </source>
</evidence>
<comment type="similarity">
    <text evidence="2">Belongs to the peptidase M35 family.</text>
</comment>
<evidence type="ECO:0000259" key="9">
    <source>
        <dbReference type="SMART" id="SM01351"/>
    </source>
</evidence>
<comment type="cofactor">
    <cofactor evidence="1">
        <name>Zn(2+)</name>
        <dbReference type="ChEBI" id="CHEBI:29105"/>
    </cofactor>
</comment>
<dbReference type="PANTHER" id="PTHR37016">
    <property type="match status" value="1"/>
</dbReference>
<keyword evidence="3" id="KW-0645">Protease</keyword>
<evidence type="ECO:0000256" key="4">
    <source>
        <dbReference type="ARBA" id="ARBA00022723"/>
    </source>
</evidence>
<dbReference type="Gene3D" id="2.60.40.2970">
    <property type="match status" value="1"/>
</dbReference>
<evidence type="ECO:0000313" key="11">
    <source>
        <dbReference type="Proteomes" id="UP000092993"/>
    </source>
</evidence>
<dbReference type="Proteomes" id="UP000092993">
    <property type="component" value="Unassembled WGS sequence"/>
</dbReference>
<dbReference type="InterPro" id="IPR029463">
    <property type="entry name" value="Lys_MEP"/>
</dbReference>
<evidence type="ECO:0000313" key="10">
    <source>
        <dbReference type="EMBL" id="OBZ77464.1"/>
    </source>
</evidence>
<keyword evidence="6" id="KW-0862">Zinc</keyword>
<organism evidence="10 11">
    <name type="scientific">Grifola frondosa</name>
    <name type="common">Maitake</name>
    <name type="synonym">Polyporus frondosus</name>
    <dbReference type="NCBI Taxonomy" id="5627"/>
    <lineage>
        <taxon>Eukaryota</taxon>
        <taxon>Fungi</taxon>
        <taxon>Dikarya</taxon>
        <taxon>Basidiomycota</taxon>
        <taxon>Agaricomycotina</taxon>
        <taxon>Agaricomycetes</taxon>
        <taxon>Polyporales</taxon>
        <taxon>Grifolaceae</taxon>
        <taxon>Grifola</taxon>
    </lineage>
</organism>
<evidence type="ECO:0000256" key="7">
    <source>
        <dbReference type="ARBA" id="ARBA00023049"/>
    </source>
</evidence>
<name>A0A1C7MR86_GRIFR</name>